<evidence type="ECO:0000313" key="2">
    <source>
        <dbReference type="Proteomes" id="UP000250123"/>
    </source>
</evidence>
<gene>
    <name evidence="1" type="ORF">SHEWBE_1999</name>
</gene>
<evidence type="ECO:0000313" key="1">
    <source>
        <dbReference type="EMBL" id="SQH75965.1"/>
    </source>
</evidence>
<sequence>MPHYESAGDFVNCGFIAFWHTKTNQIMDERLEPKVGSNVVSVFENDTGLYTQLNFTLTQLTAVN</sequence>
<dbReference type="KEGG" id="sbk:SHEWBE_1999"/>
<dbReference type="AlphaFoldDB" id="A0A330M1R5"/>
<organism evidence="1 2">
    <name type="scientific">Shewanella benthica</name>
    <dbReference type="NCBI Taxonomy" id="43661"/>
    <lineage>
        <taxon>Bacteria</taxon>
        <taxon>Pseudomonadati</taxon>
        <taxon>Pseudomonadota</taxon>
        <taxon>Gammaproteobacteria</taxon>
        <taxon>Alteromonadales</taxon>
        <taxon>Shewanellaceae</taxon>
        <taxon>Shewanella</taxon>
    </lineage>
</organism>
<dbReference type="Proteomes" id="UP000250123">
    <property type="component" value="Chromosome SHEWBE"/>
</dbReference>
<accession>A0A330M1R5</accession>
<protein>
    <submittedName>
        <fullName evidence="1">Uncharacterized protein</fullName>
    </submittedName>
</protein>
<reference evidence="2" key="1">
    <citation type="submission" date="2018-06" db="EMBL/GenBank/DDBJ databases">
        <authorList>
            <person name="Cea G.-C."/>
            <person name="William W."/>
        </authorList>
    </citation>
    <scope>NUCLEOTIDE SEQUENCE [LARGE SCALE GENOMIC DNA]</scope>
    <source>
        <strain evidence="2">DB21MT-2</strain>
    </source>
</reference>
<dbReference type="EMBL" id="LS483452">
    <property type="protein sequence ID" value="SQH75965.1"/>
    <property type="molecule type" value="Genomic_DNA"/>
</dbReference>
<proteinExistence type="predicted"/>
<name>A0A330M1R5_9GAMM</name>